<gene>
    <name evidence="2" type="ORF">EVAR_43398_1</name>
</gene>
<dbReference type="EMBL" id="BGZK01000649">
    <property type="protein sequence ID" value="GBP54527.1"/>
    <property type="molecule type" value="Genomic_DNA"/>
</dbReference>
<evidence type="ECO:0000313" key="2">
    <source>
        <dbReference type="EMBL" id="GBP54527.1"/>
    </source>
</evidence>
<dbReference type="AlphaFoldDB" id="A0A4C1WWN0"/>
<keyword evidence="3" id="KW-1185">Reference proteome</keyword>
<comment type="caution">
    <text evidence="2">The sequence shown here is derived from an EMBL/GenBank/DDBJ whole genome shotgun (WGS) entry which is preliminary data.</text>
</comment>
<proteinExistence type="predicted"/>
<evidence type="ECO:0000313" key="3">
    <source>
        <dbReference type="Proteomes" id="UP000299102"/>
    </source>
</evidence>
<evidence type="ECO:0000256" key="1">
    <source>
        <dbReference type="SAM" id="MobiDB-lite"/>
    </source>
</evidence>
<protein>
    <submittedName>
        <fullName evidence="2">Uncharacterized protein</fullName>
    </submittedName>
</protein>
<organism evidence="2 3">
    <name type="scientific">Eumeta variegata</name>
    <name type="common">Bagworm moth</name>
    <name type="synonym">Eumeta japonica</name>
    <dbReference type="NCBI Taxonomy" id="151549"/>
    <lineage>
        <taxon>Eukaryota</taxon>
        <taxon>Metazoa</taxon>
        <taxon>Ecdysozoa</taxon>
        <taxon>Arthropoda</taxon>
        <taxon>Hexapoda</taxon>
        <taxon>Insecta</taxon>
        <taxon>Pterygota</taxon>
        <taxon>Neoptera</taxon>
        <taxon>Endopterygota</taxon>
        <taxon>Lepidoptera</taxon>
        <taxon>Glossata</taxon>
        <taxon>Ditrysia</taxon>
        <taxon>Tineoidea</taxon>
        <taxon>Psychidae</taxon>
        <taxon>Oiketicinae</taxon>
        <taxon>Eumeta</taxon>
    </lineage>
</organism>
<dbReference type="Proteomes" id="UP000299102">
    <property type="component" value="Unassembled WGS sequence"/>
</dbReference>
<name>A0A4C1WWN0_EUMVA</name>
<accession>A0A4C1WWN0</accession>
<feature type="region of interest" description="Disordered" evidence="1">
    <location>
        <begin position="59"/>
        <end position="86"/>
    </location>
</feature>
<sequence length="118" mass="13035">MAAMIYHTSSFFDDKFSCKRNNGQKNTSSELRLVNGQLISQIRRSVPKLTATVDEYLPQRGKATTSGPDLQPPGALPEAITNSDANDNRILGTTASRLAEQKPSQKTPVCRHTYITLR</sequence>
<reference evidence="2 3" key="1">
    <citation type="journal article" date="2019" name="Commun. Biol.">
        <title>The bagworm genome reveals a unique fibroin gene that provides high tensile strength.</title>
        <authorList>
            <person name="Kono N."/>
            <person name="Nakamura H."/>
            <person name="Ohtoshi R."/>
            <person name="Tomita M."/>
            <person name="Numata K."/>
            <person name="Arakawa K."/>
        </authorList>
    </citation>
    <scope>NUCLEOTIDE SEQUENCE [LARGE SCALE GENOMIC DNA]</scope>
</reference>